<dbReference type="InterPro" id="IPR037923">
    <property type="entry name" value="HTH-like"/>
</dbReference>
<name>A0AA41FET4_9FIRM</name>
<gene>
    <name evidence="5" type="ORF">GPL26_09340</name>
</gene>
<comment type="caution">
    <text evidence="5">The sequence shown here is derived from an EMBL/GenBank/DDBJ whole genome shotgun (WGS) entry which is preliminary data.</text>
</comment>
<dbReference type="InterPro" id="IPR018062">
    <property type="entry name" value="HTH_AraC-typ_CS"/>
</dbReference>
<dbReference type="GO" id="GO:0043565">
    <property type="term" value="F:sequence-specific DNA binding"/>
    <property type="evidence" value="ECO:0007669"/>
    <property type="project" value="InterPro"/>
</dbReference>
<dbReference type="SUPFAM" id="SSF51215">
    <property type="entry name" value="Regulatory protein AraC"/>
    <property type="match status" value="1"/>
</dbReference>
<dbReference type="InterPro" id="IPR018060">
    <property type="entry name" value="HTH_AraC"/>
</dbReference>
<dbReference type="PROSITE" id="PS00041">
    <property type="entry name" value="HTH_ARAC_FAMILY_1"/>
    <property type="match status" value="1"/>
</dbReference>
<dbReference type="Gene3D" id="1.10.10.60">
    <property type="entry name" value="Homeodomain-like"/>
    <property type="match status" value="4"/>
</dbReference>
<dbReference type="Pfam" id="PF12833">
    <property type="entry name" value="HTH_18"/>
    <property type="match status" value="2"/>
</dbReference>
<evidence type="ECO:0000256" key="2">
    <source>
        <dbReference type="ARBA" id="ARBA00023125"/>
    </source>
</evidence>
<evidence type="ECO:0000259" key="4">
    <source>
        <dbReference type="PROSITE" id="PS01124"/>
    </source>
</evidence>
<sequence>MFFQHRHYTKEEHFMKPRTIKQPAARSQLNGKLCSYEINNTTIQPIPLIHQDARFWLITSGSGKLLIQNQSYPLCPNTLVSVLPWQISDVVQIDEPLQYKLITYNYDAVTRAVKIFSNEDGQTESFLTAMEDHPVVSLSARDDTIEYLLDALSGELNTDSLCLGSSQNSFHNVNLISILVQMMIHYIRLSQKQKTEPDEILTDYTEILRYIYLHCSEKLTLEKLSSLFNCSPSTISSYLTSNTGLSFFDLLNEIRIGKTINFIMYTDFTLKEMSEFLGYVDESHISKVFAARIGSKISDYRKVYQKVQNILRIEETRTVYSVINYIYRNYADDLNAKDIAHQFGLSVPQMNELLIYQVEQNFTEFLNQVRVNKASELLLIPAKTVLEAAYEVGYNNPKTFTRNFLKLKGMTPITFKQKYTDSF</sequence>
<protein>
    <submittedName>
        <fullName evidence="5">Helix-turn-helix domain-containing protein</fullName>
    </submittedName>
</protein>
<dbReference type="PANTHER" id="PTHR43280:SF2">
    <property type="entry name" value="HTH-TYPE TRANSCRIPTIONAL REGULATOR EXSA"/>
    <property type="match status" value="1"/>
</dbReference>
<dbReference type="InterPro" id="IPR009057">
    <property type="entry name" value="Homeodomain-like_sf"/>
</dbReference>
<organism evidence="5 6">
    <name type="scientific">Enterocloster citroniae</name>
    <dbReference type="NCBI Taxonomy" id="358743"/>
    <lineage>
        <taxon>Bacteria</taxon>
        <taxon>Bacillati</taxon>
        <taxon>Bacillota</taxon>
        <taxon>Clostridia</taxon>
        <taxon>Lachnospirales</taxon>
        <taxon>Lachnospiraceae</taxon>
        <taxon>Enterocloster</taxon>
    </lineage>
</organism>
<accession>A0AA41FET4</accession>
<dbReference type="PROSITE" id="PS01124">
    <property type="entry name" value="HTH_ARAC_FAMILY_2"/>
    <property type="match status" value="2"/>
</dbReference>
<dbReference type="SMART" id="SM00342">
    <property type="entry name" value="HTH_ARAC"/>
    <property type="match status" value="2"/>
</dbReference>
<dbReference type="AlphaFoldDB" id="A0AA41FET4"/>
<dbReference type="InterPro" id="IPR003313">
    <property type="entry name" value="AraC-bd"/>
</dbReference>
<dbReference type="EMBL" id="WQPS01000011">
    <property type="protein sequence ID" value="MBT9809843.1"/>
    <property type="molecule type" value="Genomic_DNA"/>
</dbReference>
<proteinExistence type="predicted"/>
<dbReference type="PANTHER" id="PTHR43280">
    <property type="entry name" value="ARAC-FAMILY TRANSCRIPTIONAL REGULATOR"/>
    <property type="match status" value="1"/>
</dbReference>
<evidence type="ECO:0000256" key="3">
    <source>
        <dbReference type="ARBA" id="ARBA00023163"/>
    </source>
</evidence>
<evidence type="ECO:0000313" key="5">
    <source>
        <dbReference type="EMBL" id="MBT9809843.1"/>
    </source>
</evidence>
<keyword evidence="2" id="KW-0238">DNA-binding</keyword>
<evidence type="ECO:0000313" key="6">
    <source>
        <dbReference type="Proteomes" id="UP000708338"/>
    </source>
</evidence>
<dbReference type="Proteomes" id="UP000708338">
    <property type="component" value="Unassembled WGS sequence"/>
</dbReference>
<reference evidence="5" key="1">
    <citation type="journal article" date="2021" name="Gut Microbes">
        <title>A synthetic consortium of 100 gut commensals modulates the composition and function in a colon model of the microbiome of elderly subjects.</title>
        <authorList>
            <person name="Perez M."/>
            <person name="Ntemiri A."/>
            <person name="Tan H."/>
            <person name="Harris H.M.B."/>
            <person name="Roager H.M."/>
            <person name="Ribiere C."/>
            <person name="O'Toole P.W."/>
        </authorList>
    </citation>
    <scope>NUCLEOTIDE SEQUENCE</scope>
    <source>
        <strain evidence="5">MCC335</strain>
    </source>
</reference>
<evidence type="ECO:0000256" key="1">
    <source>
        <dbReference type="ARBA" id="ARBA00023015"/>
    </source>
</evidence>
<keyword evidence="1" id="KW-0805">Transcription regulation</keyword>
<keyword evidence="3" id="KW-0804">Transcription</keyword>
<feature type="domain" description="HTH araC/xylS-type" evidence="4">
    <location>
        <begin position="205"/>
        <end position="303"/>
    </location>
</feature>
<dbReference type="SUPFAM" id="SSF46689">
    <property type="entry name" value="Homeodomain-like"/>
    <property type="match status" value="1"/>
</dbReference>
<dbReference type="GO" id="GO:0003700">
    <property type="term" value="F:DNA-binding transcription factor activity"/>
    <property type="evidence" value="ECO:0007669"/>
    <property type="project" value="InterPro"/>
</dbReference>
<dbReference type="Pfam" id="PF02311">
    <property type="entry name" value="AraC_binding"/>
    <property type="match status" value="1"/>
</dbReference>
<feature type="domain" description="HTH araC/xylS-type" evidence="4">
    <location>
        <begin position="320"/>
        <end position="418"/>
    </location>
</feature>